<evidence type="ECO:0000313" key="3">
    <source>
        <dbReference type="Proteomes" id="UP001375240"/>
    </source>
</evidence>
<name>A0AAV9U1B0_9PEZI</name>
<feature type="compositionally biased region" description="Polar residues" evidence="1">
    <location>
        <begin position="142"/>
        <end position="155"/>
    </location>
</feature>
<dbReference type="EMBL" id="JAVHNQ010000016">
    <property type="protein sequence ID" value="KAK6331241.1"/>
    <property type="molecule type" value="Genomic_DNA"/>
</dbReference>
<feature type="compositionally biased region" description="Pro residues" evidence="1">
    <location>
        <begin position="10"/>
        <end position="21"/>
    </location>
</feature>
<comment type="caution">
    <text evidence="2">The sequence shown here is derived from an EMBL/GenBank/DDBJ whole genome shotgun (WGS) entry which is preliminary data.</text>
</comment>
<feature type="compositionally biased region" description="Low complexity" evidence="1">
    <location>
        <begin position="87"/>
        <end position="101"/>
    </location>
</feature>
<evidence type="ECO:0000256" key="1">
    <source>
        <dbReference type="SAM" id="MobiDB-lite"/>
    </source>
</evidence>
<feature type="region of interest" description="Disordered" evidence="1">
    <location>
        <begin position="1"/>
        <end position="24"/>
    </location>
</feature>
<feature type="region of interest" description="Disordered" evidence="1">
    <location>
        <begin position="86"/>
        <end position="155"/>
    </location>
</feature>
<keyword evidence="3" id="KW-1185">Reference proteome</keyword>
<feature type="region of interest" description="Disordered" evidence="1">
    <location>
        <begin position="346"/>
        <end position="374"/>
    </location>
</feature>
<gene>
    <name evidence="2" type="ORF">TWF696_003301</name>
</gene>
<evidence type="ECO:0000313" key="2">
    <source>
        <dbReference type="EMBL" id="KAK6331241.1"/>
    </source>
</evidence>
<organism evidence="2 3">
    <name type="scientific">Orbilia brochopaga</name>
    <dbReference type="NCBI Taxonomy" id="3140254"/>
    <lineage>
        <taxon>Eukaryota</taxon>
        <taxon>Fungi</taxon>
        <taxon>Dikarya</taxon>
        <taxon>Ascomycota</taxon>
        <taxon>Pezizomycotina</taxon>
        <taxon>Orbiliomycetes</taxon>
        <taxon>Orbiliales</taxon>
        <taxon>Orbiliaceae</taxon>
        <taxon>Orbilia</taxon>
    </lineage>
</organism>
<reference evidence="2 3" key="1">
    <citation type="submission" date="2019-10" db="EMBL/GenBank/DDBJ databases">
        <authorList>
            <person name="Palmer J.M."/>
        </authorList>
    </citation>
    <scope>NUCLEOTIDE SEQUENCE [LARGE SCALE GENOMIC DNA]</scope>
    <source>
        <strain evidence="2 3">TWF696</strain>
    </source>
</reference>
<accession>A0AAV9U1B0</accession>
<feature type="compositionally biased region" description="Low complexity" evidence="1">
    <location>
        <begin position="183"/>
        <end position="207"/>
    </location>
</feature>
<evidence type="ECO:0008006" key="4">
    <source>
        <dbReference type="Google" id="ProtNLM"/>
    </source>
</evidence>
<protein>
    <recommendedName>
        <fullName evidence="4">Myb-like domain-containing protein</fullName>
    </recommendedName>
</protein>
<sequence>MATDTDVHHPPSPPCSRPSPNPKQEDCYIPWLAADWHSNRDQIPEIKDEPFDYNNSHSWYTINHSEYSDMGPISYPVENGIEAGNHSSYPSYRPSPSASPVPDRRNSIYRPAPPPAQPMNVVSSNVSPGLPSQRKPHYAPTSLGSPNLYGTSPRTSNIPIGNGSVHTQFPSQLVKYNELNPISESHTPSSLPSSFAGTPPTTLAPPAMNRTHSGTILKSSDRRLYNPAAAHLPQISFQQNSPEAPAPGELKQEFEPSPPTLFSHSSNPYVKHEFDHGIQTMYPIALPAMGPVHPTPYTNGAAPNTYFASSQHTIDGVPTQGLLTDAFGEPSGHSFRKREYNIMEGYPQWPSPDSLQMQKPSKRRKSSANQPWQLSEDDRFLMKLKDEEQLPWKEIVVRFKEDGRGSHRVPALQMRLKRIKERIRQWTPEDVNHHQYPPLHTRCYPVRQPPLLIRASG</sequence>
<feature type="region of interest" description="Disordered" evidence="1">
    <location>
        <begin position="182"/>
        <end position="211"/>
    </location>
</feature>
<dbReference type="Proteomes" id="UP001375240">
    <property type="component" value="Unassembled WGS sequence"/>
</dbReference>
<proteinExistence type="predicted"/>
<dbReference type="AlphaFoldDB" id="A0AAV9U1B0"/>